<evidence type="ECO:0000256" key="1">
    <source>
        <dbReference type="SAM" id="SignalP"/>
    </source>
</evidence>
<proteinExistence type="predicted"/>
<name>A0A238WHD9_9RHOB</name>
<dbReference type="EMBL" id="SIRL01000004">
    <property type="protein sequence ID" value="TBN50825.1"/>
    <property type="molecule type" value="Genomic_DNA"/>
</dbReference>
<dbReference type="RefSeq" id="WP_089387806.1">
    <property type="nucleotide sequence ID" value="NZ_FZNM01000004.1"/>
</dbReference>
<accession>A0A238WHD9</accession>
<evidence type="ECO:0000313" key="5">
    <source>
        <dbReference type="Proteomes" id="UP000292859"/>
    </source>
</evidence>
<dbReference type="EMBL" id="FZNM01000004">
    <property type="protein sequence ID" value="SNR45982.1"/>
    <property type="molecule type" value="Genomic_DNA"/>
</dbReference>
<reference evidence="3 5" key="3">
    <citation type="submission" date="2019-02" db="EMBL/GenBank/DDBJ databases">
        <authorList>
            <person name="Zhang G."/>
        </authorList>
    </citation>
    <scope>NUCLEOTIDE SEQUENCE [LARGE SCALE GENOMIC DNA]</scope>
    <source>
        <strain evidence="3 5">CMB17</strain>
    </source>
</reference>
<reference evidence="4" key="1">
    <citation type="submission" date="2017-06" db="EMBL/GenBank/DDBJ databases">
        <authorList>
            <person name="Varghese N."/>
            <person name="Submissions S."/>
        </authorList>
    </citation>
    <scope>NUCLEOTIDE SEQUENCE [LARGE SCALE GENOMIC DNA]</scope>
    <source>
        <strain evidence="4">DSM 26170</strain>
    </source>
</reference>
<dbReference type="Proteomes" id="UP000198409">
    <property type="component" value="Unassembled WGS sequence"/>
</dbReference>
<evidence type="ECO:0000313" key="3">
    <source>
        <dbReference type="EMBL" id="TBN50825.1"/>
    </source>
</evidence>
<feature type="signal peptide" evidence="1">
    <location>
        <begin position="1"/>
        <end position="18"/>
    </location>
</feature>
<dbReference type="Proteomes" id="UP000292859">
    <property type="component" value="Unassembled WGS sequence"/>
</dbReference>
<gene>
    <name evidence="3" type="ORF">EYF88_07860</name>
    <name evidence="2" type="ORF">SAMN06265378_104210</name>
</gene>
<reference evidence="2" key="2">
    <citation type="submission" date="2017-06" db="EMBL/GenBank/DDBJ databases">
        <authorList>
            <person name="Kim H.J."/>
            <person name="Triplett B.A."/>
        </authorList>
    </citation>
    <scope>NUCLEOTIDE SEQUENCE [LARGE SCALE GENOMIC DNA]</scope>
    <source>
        <strain evidence="2">DSM 26170</strain>
    </source>
</reference>
<organism evidence="2 4">
    <name type="scientific">Paracoccus sediminis</name>
    <dbReference type="NCBI Taxonomy" id="1214787"/>
    <lineage>
        <taxon>Bacteria</taxon>
        <taxon>Pseudomonadati</taxon>
        <taxon>Pseudomonadota</taxon>
        <taxon>Alphaproteobacteria</taxon>
        <taxon>Rhodobacterales</taxon>
        <taxon>Paracoccaceae</taxon>
        <taxon>Paracoccus</taxon>
    </lineage>
</organism>
<evidence type="ECO:0000313" key="2">
    <source>
        <dbReference type="EMBL" id="SNR45982.1"/>
    </source>
</evidence>
<keyword evidence="5" id="KW-1185">Reference proteome</keyword>
<keyword evidence="1" id="KW-0732">Signal</keyword>
<dbReference type="AlphaFoldDB" id="A0A238WHD9"/>
<protein>
    <submittedName>
        <fullName evidence="2">Uncharacterized protein</fullName>
    </submittedName>
</protein>
<sequence>MRICLTLAALTVATAAAAQDTAPDVAIAAALNQQGLLEYCAGQGHVSAEAAQVQGRVIASFPPPTEPRMTAEAYRQGQSGIVDALGIDQPIAQAAAEQGLSLSALCGQLAAAAEQAAAQLR</sequence>
<feature type="chain" id="PRO_5012647208" evidence="1">
    <location>
        <begin position="19"/>
        <end position="121"/>
    </location>
</feature>
<evidence type="ECO:0000313" key="4">
    <source>
        <dbReference type="Proteomes" id="UP000198409"/>
    </source>
</evidence>